<name>A0AAN8U7P6_SOLBU</name>
<dbReference type="Proteomes" id="UP001371456">
    <property type="component" value="Unassembled WGS sequence"/>
</dbReference>
<evidence type="ECO:0000256" key="1">
    <source>
        <dbReference type="SAM" id="MobiDB-lite"/>
    </source>
</evidence>
<evidence type="ECO:0000313" key="3">
    <source>
        <dbReference type="Proteomes" id="UP001371456"/>
    </source>
</evidence>
<accession>A0AAN8U7P6</accession>
<dbReference type="PANTHER" id="PTHR37736:SF1">
    <property type="entry name" value="GLYCINE-RICH PROTEIN"/>
    <property type="match status" value="1"/>
</dbReference>
<gene>
    <name evidence="2" type="ORF">RDI58_000586</name>
</gene>
<keyword evidence="3" id="KW-1185">Reference proteome</keyword>
<dbReference type="AlphaFoldDB" id="A0AAN8U7P6"/>
<dbReference type="PANTHER" id="PTHR37736">
    <property type="entry name" value="GLYCINE-RICH PROTEIN"/>
    <property type="match status" value="1"/>
</dbReference>
<organism evidence="2 3">
    <name type="scientific">Solanum bulbocastanum</name>
    <name type="common">Wild potato</name>
    <dbReference type="NCBI Taxonomy" id="147425"/>
    <lineage>
        <taxon>Eukaryota</taxon>
        <taxon>Viridiplantae</taxon>
        <taxon>Streptophyta</taxon>
        <taxon>Embryophyta</taxon>
        <taxon>Tracheophyta</taxon>
        <taxon>Spermatophyta</taxon>
        <taxon>Magnoliopsida</taxon>
        <taxon>eudicotyledons</taxon>
        <taxon>Gunneridae</taxon>
        <taxon>Pentapetalae</taxon>
        <taxon>asterids</taxon>
        <taxon>lamiids</taxon>
        <taxon>Solanales</taxon>
        <taxon>Solanaceae</taxon>
        <taxon>Solanoideae</taxon>
        <taxon>Solaneae</taxon>
        <taxon>Solanum</taxon>
    </lineage>
</organism>
<feature type="region of interest" description="Disordered" evidence="1">
    <location>
        <begin position="77"/>
        <end position="108"/>
    </location>
</feature>
<sequence>MASSPVSELSDGPVLSIIGKHLLALHKKHSRILQMEESRTKGKTLNKEQEEILRSKSVVITAIDELEKLQGSCTSVDAIAGSPRDDGEMRSKPPWTAVDDKCFGGSVD</sequence>
<dbReference type="EMBL" id="JBANQN010000001">
    <property type="protein sequence ID" value="KAK6802803.1"/>
    <property type="molecule type" value="Genomic_DNA"/>
</dbReference>
<evidence type="ECO:0000313" key="2">
    <source>
        <dbReference type="EMBL" id="KAK6802803.1"/>
    </source>
</evidence>
<proteinExistence type="predicted"/>
<protein>
    <submittedName>
        <fullName evidence="2">Uncharacterized protein</fullName>
    </submittedName>
</protein>
<reference evidence="2 3" key="1">
    <citation type="submission" date="2024-02" db="EMBL/GenBank/DDBJ databases">
        <title>de novo genome assembly of Solanum bulbocastanum strain 11H21.</title>
        <authorList>
            <person name="Hosaka A.J."/>
        </authorList>
    </citation>
    <scope>NUCLEOTIDE SEQUENCE [LARGE SCALE GENOMIC DNA]</scope>
    <source>
        <tissue evidence="2">Young leaves</tissue>
    </source>
</reference>
<comment type="caution">
    <text evidence="2">The sequence shown here is derived from an EMBL/GenBank/DDBJ whole genome shotgun (WGS) entry which is preliminary data.</text>
</comment>